<keyword evidence="4" id="KW-1185">Reference proteome</keyword>
<dbReference type="InterPro" id="IPR012337">
    <property type="entry name" value="RNaseH-like_sf"/>
</dbReference>
<dbReference type="PANTHER" id="PTHR38462:SF1">
    <property type="entry name" value="YPRB RIBONUCLEASE H-LIKE DOMAIN-CONTAINING PROTEIN"/>
    <property type="match status" value="1"/>
</dbReference>
<feature type="domain" description="YprB ribonuclease H-like" evidence="2">
    <location>
        <begin position="110"/>
        <end position="280"/>
    </location>
</feature>
<evidence type="ECO:0000313" key="3">
    <source>
        <dbReference type="EMBL" id="MBM7657939.1"/>
    </source>
</evidence>
<feature type="compositionally biased region" description="Basic and acidic residues" evidence="1">
    <location>
        <begin position="14"/>
        <end position="30"/>
    </location>
</feature>
<dbReference type="InterPro" id="IPR036397">
    <property type="entry name" value="RNaseH_sf"/>
</dbReference>
<dbReference type="RefSeq" id="WP_205006298.1">
    <property type="nucleotide sequence ID" value="NZ_CBCRXA010000010.1"/>
</dbReference>
<feature type="region of interest" description="Disordered" evidence="1">
    <location>
        <begin position="14"/>
        <end position="34"/>
    </location>
</feature>
<name>A0ABS2Q9U2_9BACL</name>
<dbReference type="PANTHER" id="PTHR38462">
    <property type="entry name" value="EXONUCLEASE-LIKE PROTEIN"/>
    <property type="match status" value="1"/>
</dbReference>
<comment type="caution">
    <text evidence="3">The sequence shown here is derived from an EMBL/GenBank/DDBJ whole genome shotgun (WGS) entry which is preliminary data.</text>
</comment>
<accession>A0ABS2Q9U2</accession>
<dbReference type="InterPro" id="IPR038720">
    <property type="entry name" value="YprB_RNase_H-like_dom"/>
</dbReference>
<dbReference type="Pfam" id="PF13482">
    <property type="entry name" value="RNase_H_2"/>
    <property type="match status" value="1"/>
</dbReference>
<proteinExistence type="predicted"/>
<sequence>MSLKQKLQLYKKQLHEAQQAERSTPEKNDGSESVVAAEERLAVCHAARELDATLRQWKDQYVLVHSETLPLTSQTGLYPFSELFEAVAAWQQGPDAHPLSAHGLKATDLLFFDTETTGLSSGAGQMIFLIGLARVTSGGVELRQYFLPGPGHETAFYDAFLRDTQSLKNLVTFNGKAYDWPRVKTRHQFVREHVPRLPQFGHFDLLHAARRLWKRRLDSVGLQKIEQTILKMGRSEDVPGKMAPFLYFQFLKNPQASLVKGILEHNREDVLTLIILYCHLSFKILGLATPDTEESFEIARWFDQIKAKNYAQPLFERLAAAGSDYSVEAKAYLARYAKQKGNFDQALSLLREVIRSGSANDSHYIQAAKLLEHQFKNNRQALLYTQQAIALMNHWQGKSERFSTAKLNAYRERLNRLDTKLLNNRN</sequence>
<dbReference type="Proteomes" id="UP000823201">
    <property type="component" value="Unassembled WGS sequence"/>
</dbReference>
<dbReference type="Gene3D" id="3.30.420.10">
    <property type="entry name" value="Ribonuclease H-like superfamily/Ribonuclease H"/>
    <property type="match status" value="1"/>
</dbReference>
<reference evidence="3 4" key="1">
    <citation type="submission" date="2021-01" db="EMBL/GenBank/DDBJ databases">
        <title>Genomic Encyclopedia of Type Strains, Phase IV (KMG-IV): sequencing the most valuable type-strain genomes for metagenomic binning, comparative biology and taxonomic classification.</title>
        <authorList>
            <person name="Goeker M."/>
        </authorList>
    </citation>
    <scope>NUCLEOTIDE SEQUENCE [LARGE SCALE GENOMIC DNA]</scope>
    <source>
        <strain evidence="3 4">DSM 100968</strain>
    </source>
</reference>
<evidence type="ECO:0000313" key="4">
    <source>
        <dbReference type="Proteomes" id="UP000823201"/>
    </source>
</evidence>
<protein>
    <submittedName>
        <fullName evidence="3">Uncharacterized protein YprB with RNaseH-like and TPR domain</fullName>
    </submittedName>
</protein>
<evidence type="ECO:0000259" key="2">
    <source>
        <dbReference type="Pfam" id="PF13482"/>
    </source>
</evidence>
<dbReference type="EMBL" id="JAFBEV010000010">
    <property type="protein sequence ID" value="MBM7657939.1"/>
    <property type="molecule type" value="Genomic_DNA"/>
</dbReference>
<evidence type="ECO:0000256" key="1">
    <source>
        <dbReference type="SAM" id="MobiDB-lite"/>
    </source>
</evidence>
<dbReference type="SUPFAM" id="SSF53098">
    <property type="entry name" value="Ribonuclease H-like"/>
    <property type="match status" value="1"/>
</dbReference>
<gene>
    <name evidence="3" type="ORF">JOC27_001390</name>
</gene>
<organism evidence="3 4">
    <name type="scientific">Sporolactobacillus spathodeae</name>
    <dbReference type="NCBI Taxonomy" id="1465502"/>
    <lineage>
        <taxon>Bacteria</taxon>
        <taxon>Bacillati</taxon>
        <taxon>Bacillota</taxon>
        <taxon>Bacilli</taxon>
        <taxon>Bacillales</taxon>
        <taxon>Sporolactobacillaceae</taxon>
        <taxon>Sporolactobacillus</taxon>
    </lineage>
</organism>